<reference evidence="2" key="1">
    <citation type="journal article" date="2020" name="Cell">
        <title>Large-Scale Comparative Analyses of Tick Genomes Elucidate Their Genetic Diversity and Vector Capacities.</title>
        <authorList>
            <consortium name="Tick Genome and Microbiome Consortium (TIGMIC)"/>
            <person name="Jia N."/>
            <person name="Wang J."/>
            <person name="Shi W."/>
            <person name="Du L."/>
            <person name="Sun Y."/>
            <person name="Zhan W."/>
            <person name="Jiang J.F."/>
            <person name="Wang Q."/>
            <person name="Zhang B."/>
            <person name="Ji P."/>
            <person name="Bell-Sakyi L."/>
            <person name="Cui X.M."/>
            <person name="Yuan T.T."/>
            <person name="Jiang B.G."/>
            <person name="Yang W.F."/>
            <person name="Lam T.T."/>
            <person name="Chang Q.C."/>
            <person name="Ding S.J."/>
            <person name="Wang X.J."/>
            <person name="Zhu J.G."/>
            <person name="Ruan X.D."/>
            <person name="Zhao L."/>
            <person name="Wei J.T."/>
            <person name="Ye R.Z."/>
            <person name="Que T.C."/>
            <person name="Du C.H."/>
            <person name="Zhou Y.H."/>
            <person name="Cheng J.X."/>
            <person name="Dai P.F."/>
            <person name="Guo W.B."/>
            <person name="Han X.H."/>
            <person name="Huang E.J."/>
            <person name="Li L.F."/>
            <person name="Wei W."/>
            <person name="Gao Y.C."/>
            <person name="Liu J.Z."/>
            <person name="Shao H.Z."/>
            <person name="Wang X."/>
            <person name="Wang C.C."/>
            <person name="Yang T.C."/>
            <person name="Huo Q.B."/>
            <person name="Li W."/>
            <person name="Chen H.Y."/>
            <person name="Chen S.E."/>
            <person name="Zhou L.G."/>
            <person name="Ni X.B."/>
            <person name="Tian J.H."/>
            <person name="Sheng Y."/>
            <person name="Liu T."/>
            <person name="Pan Y.S."/>
            <person name="Xia L.Y."/>
            <person name="Li J."/>
            <person name="Zhao F."/>
            <person name="Cao W.C."/>
        </authorList>
    </citation>
    <scope>NUCLEOTIDE SEQUENCE</scope>
    <source>
        <strain evidence="2">Rsan-2018</strain>
    </source>
</reference>
<name>A0A9D4T8Y9_RHISA</name>
<reference evidence="2" key="2">
    <citation type="submission" date="2021-09" db="EMBL/GenBank/DDBJ databases">
        <authorList>
            <person name="Jia N."/>
            <person name="Wang J."/>
            <person name="Shi W."/>
            <person name="Du L."/>
            <person name="Sun Y."/>
            <person name="Zhan W."/>
            <person name="Jiang J."/>
            <person name="Wang Q."/>
            <person name="Zhang B."/>
            <person name="Ji P."/>
            <person name="Sakyi L.B."/>
            <person name="Cui X."/>
            <person name="Yuan T."/>
            <person name="Jiang B."/>
            <person name="Yang W."/>
            <person name="Lam T.T.-Y."/>
            <person name="Chang Q."/>
            <person name="Ding S."/>
            <person name="Wang X."/>
            <person name="Zhu J."/>
            <person name="Ruan X."/>
            <person name="Zhao L."/>
            <person name="Wei J."/>
            <person name="Que T."/>
            <person name="Du C."/>
            <person name="Cheng J."/>
            <person name="Dai P."/>
            <person name="Han X."/>
            <person name="Huang E."/>
            <person name="Gao Y."/>
            <person name="Liu J."/>
            <person name="Shao H."/>
            <person name="Ye R."/>
            <person name="Li L."/>
            <person name="Wei W."/>
            <person name="Wang X."/>
            <person name="Wang C."/>
            <person name="Huo Q."/>
            <person name="Li W."/>
            <person name="Guo W."/>
            <person name="Chen H."/>
            <person name="Chen S."/>
            <person name="Zhou L."/>
            <person name="Zhou L."/>
            <person name="Ni X."/>
            <person name="Tian J."/>
            <person name="Zhou Y."/>
            <person name="Sheng Y."/>
            <person name="Liu T."/>
            <person name="Pan Y."/>
            <person name="Xia L."/>
            <person name="Li J."/>
            <person name="Zhao F."/>
            <person name="Cao W."/>
        </authorList>
    </citation>
    <scope>NUCLEOTIDE SEQUENCE</scope>
    <source>
        <strain evidence="2">Rsan-2018</strain>
        <tissue evidence="2">Larvae</tissue>
    </source>
</reference>
<keyword evidence="3" id="KW-1185">Reference proteome</keyword>
<dbReference type="AlphaFoldDB" id="A0A9D4T8Y9"/>
<organism evidence="2 3">
    <name type="scientific">Rhipicephalus sanguineus</name>
    <name type="common">Brown dog tick</name>
    <name type="synonym">Ixodes sanguineus</name>
    <dbReference type="NCBI Taxonomy" id="34632"/>
    <lineage>
        <taxon>Eukaryota</taxon>
        <taxon>Metazoa</taxon>
        <taxon>Ecdysozoa</taxon>
        <taxon>Arthropoda</taxon>
        <taxon>Chelicerata</taxon>
        <taxon>Arachnida</taxon>
        <taxon>Acari</taxon>
        <taxon>Parasitiformes</taxon>
        <taxon>Ixodida</taxon>
        <taxon>Ixodoidea</taxon>
        <taxon>Ixodidae</taxon>
        <taxon>Rhipicephalinae</taxon>
        <taxon>Rhipicephalus</taxon>
        <taxon>Rhipicephalus</taxon>
    </lineage>
</organism>
<evidence type="ECO:0000259" key="1">
    <source>
        <dbReference type="Pfam" id="PF00078"/>
    </source>
</evidence>
<feature type="domain" description="Reverse transcriptase" evidence="1">
    <location>
        <begin position="7"/>
        <end position="87"/>
    </location>
</feature>
<evidence type="ECO:0000313" key="2">
    <source>
        <dbReference type="EMBL" id="KAH7982922.1"/>
    </source>
</evidence>
<dbReference type="InterPro" id="IPR000477">
    <property type="entry name" value="RT_dom"/>
</dbReference>
<dbReference type="Pfam" id="PF00078">
    <property type="entry name" value="RVT_1"/>
    <property type="match status" value="1"/>
</dbReference>
<dbReference type="EMBL" id="JABSTV010001245">
    <property type="protein sequence ID" value="KAH7982922.1"/>
    <property type="molecule type" value="Genomic_DNA"/>
</dbReference>
<dbReference type="Proteomes" id="UP000821837">
    <property type="component" value="Chromosome 1"/>
</dbReference>
<sequence length="98" mass="10760">MAKARALGIRGKMYNFIAGFLEGRSYHMEIGENTSAVRIHFVGVPQGSVNSPSLFNVAMYQLPRRLAEVQGLKHAVCAEDVTVWTHQGSIESLTALVE</sequence>
<dbReference type="VEuPathDB" id="VectorBase:RSAN_039842"/>
<comment type="caution">
    <text evidence="2">The sequence shown here is derived from an EMBL/GenBank/DDBJ whole genome shotgun (WGS) entry which is preliminary data.</text>
</comment>
<evidence type="ECO:0000313" key="3">
    <source>
        <dbReference type="Proteomes" id="UP000821837"/>
    </source>
</evidence>
<proteinExistence type="predicted"/>
<protein>
    <recommendedName>
        <fullName evidence="1">Reverse transcriptase domain-containing protein</fullName>
    </recommendedName>
</protein>
<accession>A0A9D4T8Y9</accession>
<gene>
    <name evidence="2" type="ORF">HPB52_008106</name>
</gene>